<dbReference type="CDD" id="cd00024">
    <property type="entry name" value="CD_CSD"/>
    <property type="match status" value="1"/>
</dbReference>
<dbReference type="SUPFAM" id="SSF54160">
    <property type="entry name" value="Chromo domain-like"/>
    <property type="match status" value="1"/>
</dbReference>
<dbReference type="Gene3D" id="2.40.50.40">
    <property type="match status" value="1"/>
</dbReference>
<dbReference type="Proteomes" id="UP000717585">
    <property type="component" value="Unassembled WGS sequence"/>
</dbReference>
<reference evidence="2" key="1">
    <citation type="submission" date="2021-05" db="EMBL/GenBank/DDBJ databases">
        <title>A free-living protist that lacks canonical eukaryotic 1 DNA replication and segregation systems.</title>
        <authorList>
            <person name="Salas-Leiva D.E."/>
            <person name="Tromer E.C."/>
            <person name="Curtis B.A."/>
            <person name="Jerlstrom-Hultqvist J."/>
            <person name="Kolisko M."/>
            <person name="Yi Z."/>
            <person name="Salas-Leiva J.S."/>
            <person name="Gallot-Lavallee L."/>
            <person name="Kops G.J.P.L."/>
            <person name="Archibald J.M."/>
            <person name="Simpson A.G.B."/>
            <person name="Roger A.J."/>
        </authorList>
    </citation>
    <scope>NUCLEOTIDE SEQUENCE</scope>
    <source>
        <strain evidence="2">BICM</strain>
    </source>
</reference>
<gene>
    <name evidence="2" type="ORF">J8273_4941</name>
</gene>
<dbReference type="InterPro" id="IPR000953">
    <property type="entry name" value="Chromo/chromo_shadow_dom"/>
</dbReference>
<comment type="caution">
    <text evidence="2">The sequence shown here is derived from an EMBL/GenBank/DDBJ whole genome shotgun (WGS) entry which is preliminary data.</text>
</comment>
<evidence type="ECO:0000313" key="2">
    <source>
        <dbReference type="EMBL" id="KAG9393639.1"/>
    </source>
</evidence>
<dbReference type="AlphaFoldDB" id="A0A8J6DZH9"/>
<protein>
    <submittedName>
        <fullName evidence="2">Chromo (CHRromatin Organization MOdifier) domain</fullName>
    </submittedName>
</protein>
<evidence type="ECO:0000313" key="3">
    <source>
        <dbReference type="Proteomes" id="UP000717585"/>
    </source>
</evidence>
<dbReference type="PROSITE" id="PS50013">
    <property type="entry name" value="CHROMO_2"/>
    <property type="match status" value="1"/>
</dbReference>
<organism evidence="2 3">
    <name type="scientific">Carpediemonas membranifera</name>
    <dbReference type="NCBI Taxonomy" id="201153"/>
    <lineage>
        <taxon>Eukaryota</taxon>
        <taxon>Metamonada</taxon>
        <taxon>Carpediemonas-like organisms</taxon>
        <taxon>Carpediemonas</taxon>
    </lineage>
</organism>
<dbReference type="EMBL" id="JAHDYR010000022">
    <property type="protein sequence ID" value="KAG9393639.1"/>
    <property type="molecule type" value="Genomic_DNA"/>
</dbReference>
<dbReference type="InterPro" id="IPR016197">
    <property type="entry name" value="Chromo-like_dom_sf"/>
</dbReference>
<accession>A0A8J6DZH9</accession>
<proteinExistence type="predicted"/>
<feature type="domain" description="Chromo" evidence="1">
    <location>
        <begin position="146"/>
        <end position="202"/>
    </location>
</feature>
<keyword evidence="3" id="KW-1185">Reference proteome</keyword>
<name>A0A8J6DZH9_9EUKA</name>
<sequence>MLYGDQLDPSSTVARILRPSDNDSPLASASAYITLLRAHLSKLTSRAAEKQRETVDKRLAKANADRQPTSFKEGDLVLLNRTKTPKLHGFAGPFKILAIKDNNTLQLVDLFESAPFMAHVDQVLPFNTKSGLSRLKNLAASDEQTYVVQGIEKHRRRNGTLQLLVCWEGDYDPTWEPADGLRHVTAARDYLKSHKLKLKGGRMS</sequence>
<dbReference type="OrthoDB" id="433924at2759"/>
<evidence type="ECO:0000259" key="1">
    <source>
        <dbReference type="PROSITE" id="PS50013"/>
    </source>
</evidence>